<dbReference type="Gene3D" id="3.30.830.10">
    <property type="entry name" value="Metalloenzyme, LuxS/M16 peptidase-like"/>
    <property type="match status" value="2"/>
</dbReference>
<evidence type="ECO:0000259" key="3">
    <source>
        <dbReference type="Pfam" id="PF00675"/>
    </source>
</evidence>
<dbReference type="FunFam" id="3.30.830.10:FF:000008">
    <property type="entry name" value="Mitochondrial-processing peptidase subunit beta"/>
    <property type="match status" value="1"/>
</dbReference>
<dbReference type="InterPro" id="IPR011249">
    <property type="entry name" value="Metalloenz_LuxS/M16"/>
</dbReference>
<gene>
    <name evidence="5" type="ORF">AN965_01510</name>
</gene>
<keyword evidence="5" id="KW-0378">Hydrolase</keyword>
<dbReference type="Pfam" id="PF05193">
    <property type="entry name" value="Peptidase_M16_C"/>
    <property type="match status" value="1"/>
</dbReference>
<keyword evidence="5" id="KW-0645">Protease</keyword>
<dbReference type="InterPro" id="IPR011765">
    <property type="entry name" value="Pept_M16_N"/>
</dbReference>
<comment type="caution">
    <text evidence="5">The sequence shown here is derived from an EMBL/GenBank/DDBJ whole genome shotgun (WGS) entry which is preliminary data.</text>
</comment>
<feature type="domain" description="Peptidase M16 N-terminal" evidence="3">
    <location>
        <begin position="18"/>
        <end position="164"/>
    </location>
</feature>
<sequence length="419" mass="47045">MGVQVVINKRELSNGVRIMAEKNNTVRSVAIGIWVKTGSRNEDNEQNGISHFIEHMLFKGTKTRSPQEIAEAFDRIGGQVNAFTAKEYTCYYAKVLDEHAHIAVDVLQDMFFHSVFDEQEIEREKNVVLEEIRMVEDTPDDLVHELLSEASFGQSTLANPILGTEETLASFTREQILSYMDNYYVGERVVISVAGHYQEDLLAQLEDTFSAVPSANKQHQTRKAMFLPVQKHLQKETEQAHLCLAYPGLEVGSDQMFNLILLNNALGGSMSSRLFQEIREERGLCYSVFSYHSAYENIGSVTVYAGTQMNQLQALSESMSNVLVQLQAGGLTIKELENGKEQLKGSLMLGLESTSSRMSRNGKNELLLKKHQSLDELLNRINDISLDDVNELAHQLFKDAPALSIVSPSETMPDTIFTR</sequence>
<evidence type="ECO:0000256" key="1">
    <source>
        <dbReference type="ARBA" id="ARBA00007261"/>
    </source>
</evidence>
<evidence type="ECO:0000259" key="4">
    <source>
        <dbReference type="Pfam" id="PF05193"/>
    </source>
</evidence>
<dbReference type="PANTHER" id="PTHR11851:SF49">
    <property type="entry name" value="MITOCHONDRIAL-PROCESSING PEPTIDASE SUBUNIT ALPHA"/>
    <property type="match status" value="1"/>
</dbReference>
<dbReference type="PANTHER" id="PTHR11851">
    <property type="entry name" value="METALLOPROTEASE"/>
    <property type="match status" value="1"/>
</dbReference>
<dbReference type="AlphaFoldDB" id="A0A9D5DV71"/>
<dbReference type="InterPro" id="IPR050361">
    <property type="entry name" value="MPP/UQCRC_Complex"/>
</dbReference>
<dbReference type="GO" id="GO:0046872">
    <property type="term" value="F:metal ion binding"/>
    <property type="evidence" value="ECO:0007669"/>
    <property type="project" value="InterPro"/>
</dbReference>
<dbReference type="SUPFAM" id="SSF63411">
    <property type="entry name" value="LuxS/MPP-like metallohydrolase"/>
    <property type="match status" value="2"/>
</dbReference>
<dbReference type="GO" id="GO:0006508">
    <property type="term" value="P:proteolysis"/>
    <property type="evidence" value="ECO:0007669"/>
    <property type="project" value="UniProtKB-KW"/>
</dbReference>
<accession>A0A9D5DV71</accession>
<dbReference type="GO" id="GO:0004222">
    <property type="term" value="F:metalloendopeptidase activity"/>
    <property type="evidence" value="ECO:0007669"/>
    <property type="project" value="InterPro"/>
</dbReference>
<name>A0A9D5DV71_9BACI</name>
<feature type="domain" description="Peptidase M16 C-terminal" evidence="4">
    <location>
        <begin position="170"/>
        <end position="343"/>
    </location>
</feature>
<keyword evidence="6" id="KW-1185">Reference proteome</keyword>
<proteinExistence type="inferred from homology"/>
<dbReference type="EMBL" id="LJJD01000004">
    <property type="protein sequence ID" value="KQL58678.1"/>
    <property type="molecule type" value="Genomic_DNA"/>
</dbReference>
<dbReference type="InterPro" id="IPR001431">
    <property type="entry name" value="Pept_M16_Zn_BS"/>
</dbReference>
<dbReference type="InterPro" id="IPR007863">
    <property type="entry name" value="Peptidase_M16_C"/>
</dbReference>
<evidence type="ECO:0000256" key="2">
    <source>
        <dbReference type="RuleBase" id="RU004447"/>
    </source>
</evidence>
<dbReference type="PROSITE" id="PS00143">
    <property type="entry name" value="INSULINASE"/>
    <property type="match status" value="1"/>
</dbReference>
<dbReference type="Proteomes" id="UP000051061">
    <property type="component" value="Unassembled WGS sequence"/>
</dbReference>
<protein>
    <submittedName>
        <fullName evidence="5">Zinc protease</fullName>
    </submittedName>
</protein>
<dbReference type="Pfam" id="PF00675">
    <property type="entry name" value="Peptidase_M16"/>
    <property type="match status" value="1"/>
</dbReference>
<evidence type="ECO:0000313" key="5">
    <source>
        <dbReference type="EMBL" id="KQL58678.1"/>
    </source>
</evidence>
<comment type="similarity">
    <text evidence="1 2">Belongs to the peptidase M16 family.</text>
</comment>
<evidence type="ECO:0000313" key="6">
    <source>
        <dbReference type="Proteomes" id="UP000051061"/>
    </source>
</evidence>
<organism evidence="5 6">
    <name type="scientific">Alkalicoccobacillus plakortidis</name>
    <dbReference type="NCBI Taxonomy" id="444060"/>
    <lineage>
        <taxon>Bacteria</taxon>
        <taxon>Bacillati</taxon>
        <taxon>Bacillota</taxon>
        <taxon>Bacilli</taxon>
        <taxon>Bacillales</taxon>
        <taxon>Bacillaceae</taxon>
        <taxon>Alkalicoccobacillus</taxon>
    </lineage>
</organism>
<reference evidence="5 6" key="1">
    <citation type="submission" date="2015-09" db="EMBL/GenBank/DDBJ databases">
        <title>Genome sequencing project for genomic taxonomy and phylogenomics of Bacillus-like bacteria.</title>
        <authorList>
            <person name="Liu B."/>
            <person name="Wang J."/>
            <person name="Zhu Y."/>
            <person name="Liu G."/>
            <person name="Chen Q."/>
            <person name="Chen Z."/>
            <person name="Lan J."/>
            <person name="Che J."/>
            <person name="Ge C."/>
            <person name="Shi H."/>
            <person name="Pan Z."/>
            <person name="Liu X."/>
        </authorList>
    </citation>
    <scope>NUCLEOTIDE SEQUENCE [LARGE SCALE GENOMIC DNA]</scope>
    <source>
        <strain evidence="5 6">DSM 19153</strain>
    </source>
</reference>